<dbReference type="SUPFAM" id="SSF53720">
    <property type="entry name" value="ALDH-like"/>
    <property type="match status" value="1"/>
</dbReference>
<dbReference type="GO" id="GO:0009450">
    <property type="term" value="P:gamma-aminobutyric acid catabolic process"/>
    <property type="evidence" value="ECO:0007669"/>
    <property type="project" value="TreeGrafter"/>
</dbReference>
<dbReference type="PANTHER" id="PTHR43353:SF6">
    <property type="entry name" value="CYTOPLASMIC ALDEHYDE DEHYDROGENASE (EUROFUNG)"/>
    <property type="match status" value="1"/>
</dbReference>
<evidence type="ECO:0000259" key="2">
    <source>
        <dbReference type="Pfam" id="PF00171"/>
    </source>
</evidence>
<sequence length="158" mass="16379">MSTNGSNSAASYTVPLLINGKEVTTSTTFPVVSPSSHETIWHSSSASVDDANAAVAAASAAFPAWSKTKPSVRRNILLKAAEILESRADECAGYMMQETGAEAMFAGGFNIPLTVEMLRDVAGRISGIMGSIPVCASEGTSALVLKEPFGVVLGIAPW</sequence>
<name>A0A8E2EYQ7_9PEZI</name>
<dbReference type="InterPro" id="IPR016161">
    <property type="entry name" value="Ald_DH/histidinol_DH"/>
</dbReference>
<gene>
    <name evidence="3" type="ORF">AOQ84DRAFT_59578</name>
</gene>
<dbReference type="GO" id="GO:0004777">
    <property type="term" value="F:succinate-semialdehyde dehydrogenase (NAD+) activity"/>
    <property type="evidence" value="ECO:0007669"/>
    <property type="project" value="TreeGrafter"/>
</dbReference>
<evidence type="ECO:0000313" key="4">
    <source>
        <dbReference type="Proteomes" id="UP000250140"/>
    </source>
</evidence>
<dbReference type="EMBL" id="KV749882">
    <property type="protein sequence ID" value="OCL07377.1"/>
    <property type="molecule type" value="Genomic_DNA"/>
</dbReference>
<evidence type="ECO:0000256" key="1">
    <source>
        <dbReference type="ARBA" id="ARBA00023002"/>
    </source>
</evidence>
<keyword evidence="4" id="KW-1185">Reference proteome</keyword>
<dbReference type="InterPro" id="IPR015590">
    <property type="entry name" value="Aldehyde_DH_dom"/>
</dbReference>
<accession>A0A8E2EYQ7</accession>
<dbReference type="InterPro" id="IPR016162">
    <property type="entry name" value="Ald_DH_N"/>
</dbReference>
<dbReference type="OrthoDB" id="310895at2759"/>
<dbReference type="PANTHER" id="PTHR43353">
    <property type="entry name" value="SUCCINATE-SEMIALDEHYDE DEHYDROGENASE, MITOCHONDRIAL"/>
    <property type="match status" value="1"/>
</dbReference>
<dbReference type="Proteomes" id="UP000250140">
    <property type="component" value="Unassembled WGS sequence"/>
</dbReference>
<dbReference type="InterPro" id="IPR050740">
    <property type="entry name" value="Aldehyde_DH_Superfamily"/>
</dbReference>
<protein>
    <submittedName>
        <fullName evidence="3">Aldehyde dehydrogenase</fullName>
    </submittedName>
</protein>
<organism evidence="3 4">
    <name type="scientific">Glonium stellatum</name>
    <dbReference type="NCBI Taxonomy" id="574774"/>
    <lineage>
        <taxon>Eukaryota</taxon>
        <taxon>Fungi</taxon>
        <taxon>Dikarya</taxon>
        <taxon>Ascomycota</taxon>
        <taxon>Pezizomycotina</taxon>
        <taxon>Dothideomycetes</taxon>
        <taxon>Pleosporomycetidae</taxon>
        <taxon>Gloniales</taxon>
        <taxon>Gloniaceae</taxon>
        <taxon>Glonium</taxon>
    </lineage>
</organism>
<proteinExistence type="predicted"/>
<dbReference type="Pfam" id="PF00171">
    <property type="entry name" value="Aldedh"/>
    <property type="match status" value="1"/>
</dbReference>
<keyword evidence="1" id="KW-0560">Oxidoreductase</keyword>
<dbReference type="Gene3D" id="3.40.605.10">
    <property type="entry name" value="Aldehyde Dehydrogenase, Chain A, domain 1"/>
    <property type="match status" value="1"/>
</dbReference>
<feature type="domain" description="Aldehyde dehydrogenase" evidence="2">
    <location>
        <begin position="26"/>
        <end position="158"/>
    </location>
</feature>
<reference evidence="3 4" key="1">
    <citation type="journal article" date="2016" name="Nat. Commun.">
        <title>Ectomycorrhizal ecology is imprinted in the genome of the dominant symbiotic fungus Cenococcum geophilum.</title>
        <authorList>
            <consortium name="DOE Joint Genome Institute"/>
            <person name="Peter M."/>
            <person name="Kohler A."/>
            <person name="Ohm R.A."/>
            <person name="Kuo A."/>
            <person name="Krutzmann J."/>
            <person name="Morin E."/>
            <person name="Arend M."/>
            <person name="Barry K.W."/>
            <person name="Binder M."/>
            <person name="Choi C."/>
            <person name="Clum A."/>
            <person name="Copeland A."/>
            <person name="Grisel N."/>
            <person name="Haridas S."/>
            <person name="Kipfer T."/>
            <person name="LaButti K."/>
            <person name="Lindquist E."/>
            <person name="Lipzen A."/>
            <person name="Maire R."/>
            <person name="Meier B."/>
            <person name="Mihaltcheva S."/>
            <person name="Molinier V."/>
            <person name="Murat C."/>
            <person name="Poggeler S."/>
            <person name="Quandt C.A."/>
            <person name="Sperisen C."/>
            <person name="Tritt A."/>
            <person name="Tisserant E."/>
            <person name="Crous P.W."/>
            <person name="Henrissat B."/>
            <person name="Nehls U."/>
            <person name="Egli S."/>
            <person name="Spatafora J.W."/>
            <person name="Grigoriev I.V."/>
            <person name="Martin F.M."/>
        </authorList>
    </citation>
    <scope>NUCLEOTIDE SEQUENCE [LARGE SCALE GENOMIC DNA]</scope>
    <source>
        <strain evidence="3 4">CBS 207.34</strain>
    </source>
</reference>
<dbReference type="AlphaFoldDB" id="A0A8E2EYQ7"/>
<evidence type="ECO:0000313" key="3">
    <source>
        <dbReference type="EMBL" id="OCL07377.1"/>
    </source>
</evidence>